<dbReference type="Proteomes" id="UP000239872">
    <property type="component" value="Unassembled WGS sequence"/>
</dbReference>
<dbReference type="EMBL" id="PPSL01000006">
    <property type="protein sequence ID" value="PQJ09534.1"/>
    <property type="molecule type" value="Genomic_DNA"/>
</dbReference>
<organism evidence="1 2">
    <name type="scientific">Flavipsychrobacter stenotrophus</name>
    <dbReference type="NCBI Taxonomy" id="2077091"/>
    <lineage>
        <taxon>Bacteria</taxon>
        <taxon>Pseudomonadati</taxon>
        <taxon>Bacteroidota</taxon>
        <taxon>Chitinophagia</taxon>
        <taxon>Chitinophagales</taxon>
        <taxon>Chitinophagaceae</taxon>
        <taxon>Flavipsychrobacter</taxon>
    </lineage>
</organism>
<proteinExistence type="predicted"/>
<accession>A0A2S7SS08</accession>
<keyword evidence="2" id="KW-1185">Reference proteome</keyword>
<dbReference type="AlphaFoldDB" id="A0A2S7SS08"/>
<reference evidence="1 2" key="1">
    <citation type="submission" date="2018-01" db="EMBL/GenBank/DDBJ databases">
        <title>A novel member of the phylum Bacteroidetes isolated from glacier ice.</title>
        <authorList>
            <person name="Liu Q."/>
            <person name="Xin Y.-H."/>
        </authorList>
    </citation>
    <scope>NUCLEOTIDE SEQUENCE [LARGE SCALE GENOMIC DNA]</scope>
    <source>
        <strain evidence="1 2">RB1R16</strain>
    </source>
</reference>
<gene>
    <name evidence="1" type="ORF">CJD36_020055</name>
</gene>
<evidence type="ECO:0000313" key="1">
    <source>
        <dbReference type="EMBL" id="PQJ09534.1"/>
    </source>
</evidence>
<evidence type="ECO:0000313" key="2">
    <source>
        <dbReference type="Proteomes" id="UP000239872"/>
    </source>
</evidence>
<comment type="caution">
    <text evidence="1">The sequence shown here is derived from an EMBL/GenBank/DDBJ whole genome shotgun (WGS) entry which is preliminary data.</text>
</comment>
<protein>
    <submittedName>
        <fullName evidence="1">Uncharacterized protein</fullName>
    </submittedName>
</protein>
<sequence length="81" mass="8737">MSIMNSNVKQTSKGSFATSIEVTVPPRMTALVTNTSVDLVNKVRAGKRGTGEKAKRVTLADDLLQEGMSKLMNDVKAKVNK</sequence>
<name>A0A2S7SS08_9BACT</name>